<keyword evidence="5" id="KW-0401">Integrin</keyword>
<evidence type="ECO:0000256" key="2">
    <source>
        <dbReference type="ARBA" id="ARBA00023180"/>
    </source>
</evidence>
<dbReference type="Proteomes" id="UP000747542">
    <property type="component" value="Unassembled WGS sequence"/>
</dbReference>
<dbReference type="AlphaFoldDB" id="A0A8J5K7E5"/>
<keyword evidence="1" id="KW-1015">Disulfide bond</keyword>
<gene>
    <name evidence="5" type="primary">ITGB6-L</name>
    <name evidence="5" type="ORF">Hamer_G018345</name>
</gene>
<evidence type="ECO:0000256" key="3">
    <source>
        <dbReference type="SAM" id="Phobius"/>
    </source>
</evidence>
<name>A0A8J5K7E5_HOMAM</name>
<feature type="transmembrane region" description="Helical" evidence="3">
    <location>
        <begin position="6"/>
        <end position="27"/>
    </location>
</feature>
<dbReference type="EMBL" id="JAHLQT010021080">
    <property type="protein sequence ID" value="KAG7167923.1"/>
    <property type="molecule type" value="Genomic_DNA"/>
</dbReference>
<dbReference type="Pfam" id="PF08725">
    <property type="entry name" value="Integrin_b_cyt"/>
    <property type="match status" value="1"/>
</dbReference>
<dbReference type="InterPro" id="IPR014836">
    <property type="entry name" value="Integrin_bsu_cyt_dom"/>
</dbReference>
<dbReference type="PRINTS" id="PR01186">
    <property type="entry name" value="INTEGRINB"/>
</dbReference>
<keyword evidence="3" id="KW-0472">Membrane</keyword>
<keyword evidence="6" id="KW-1185">Reference proteome</keyword>
<keyword evidence="3" id="KW-0812">Transmembrane</keyword>
<accession>A0A8J5K7E5</accession>
<dbReference type="InterPro" id="IPR015812">
    <property type="entry name" value="Integrin_bsu"/>
</dbReference>
<dbReference type="GO" id="GO:0007229">
    <property type="term" value="P:integrin-mediated signaling pathway"/>
    <property type="evidence" value="ECO:0007669"/>
    <property type="project" value="UniProtKB-KW"/>
</dbReference>
<comment type="caution">
    <text evidence="5">The sequence shown here is derived from an EMBL/GenBank/DDBJ whole genome shotgun (WGS) entry which is preliminary data.</text>
</comment>
<organism evidence="5 6">
    <name type="scientific">Homarus americanus</name>
    <name type="common">American lobster</name>
    <dbReference type="NCBI Taxonomy" id="6706"/>
    <lineage>
        <taxon>Eukaryota</taxon>
        <taxon>Metazoa</taxon>
        <taxon>Ecdysozoa</taxon>
        <taxon>Arthropoda</taxon>
        <taxon>Crustacea</taxon>
        <taxon>Multicrustacea</taxon>
        <taxon>Malacostraca</taxon>
        <taxon>Eumalacostraca</taxon>
        <taxon>Eucarida</taxon>
        <taxon>Decapoda</taxon>
        <taxon>Pleocyemata</taxon>
        <taxon>Astacidea</taxon>
        <taxon>Nephropoidea</taxon>
        <taxon>Nephropidae</taxon>
        <taxon>Homarus</taxon>
    </lineage>
</organism>
<sequence length="72" mass="8193">MKIIGLGVILVVVVLGLVALIVWRILASIHDKREYARFVMDRHEEKWVENVSPLYKPATTVVSNPLFGTKFD</sequence>
<reference evidence="5" key="1">
    <citation type="journal article" date="2021" name="Sci. Adv.">
        <title>The American lobster genome reveals insights on longevity, neural, and immune adaptations.</title>
        <authorList>
            <person name="Polinski J.M."/>
            <person name="Zimin A.V."/>
            <person name="Clark K.F."/>
            <person name="Kohn A.B."/>
            <person name="Sadowski N."/>
            <person name="Timp W."/>
            <person name="Ptitsyn A."/>
            <person name="Khanna P."/>
            <person name="Romanova D.Y."/>
            <person name="Williams P."/>
            <person name="Greenwood S.J."/>
            <person name="Moroz L.L."/>
            <person name="Walt D.R."/>
            <person name="Bodnar A.G."/>
        </authorList>
    </citation>
    <scope>NUCLEOTIDE SEQUENCE</scope>
    <source>
        <strain evidence="5">GMGI-L3</strain>
    </source>
</reference>
<evidence type="ECO:0000256" key="1">
    <source>
        <dbReference type="ARBA" id="ARBA00023157"/>
    </source>
</evidence>
<dbReference type="Gene3D" id="1.20.5.100">
    <property type="entry name" value="Cytochrome c1, transmembrane anchor, C-terminal"/>
    <property type="match status" value="1"/>
</dbReference>
<evidence type="ECO:0000313" key="6">
    <source>
        <dbReference type="Proteomes" id="UP000747542"/>
    </source>
</evidence>
<keyword evidence="2" id="KW-0325">Glycoprotein</keyword>
<proteinExistence type="predicted"/>
<evidence type="ECO:0000259" key="4">
    <source>
        <dbReference type="SMART" id="SM01241"/>
    </source>
</evidence>
<feature type="domain" description="Integrin beta subunit cytoplasmic" evidence="4">
    <location>
        <begin position="24"/>
        <end position="70"/>
    </location>
</feature>
<evidence type="ECO:0000313" key="5">
    <source>
        <dbReference type="EMBL" id="KAG7167923.1"/>
    </source>
</evidence>
<dbReference type="SMART" id="SM01241">
    <property type="entry name" value="Integrin_b_cyt"/>
    <property type="match status" value="1"/>
</dbReference>
<keyword evidence="3" id="KW-1133">Transmembrane helix</keyword>
<protein>
    <submittedName>
        <fullName evidence="5">Integrin beta-6-like</fullName>
    </submittedName>
</protein>